<protein>
    <submittedName>
        <fullName evidence="2">Uncharacterized protein</fullName>
    </submittedName>
</protein>
<keyword evidence="1" id="KW-0472">Membrane</keyword>
<dbReference type="EMBL" id="LLXL01004819">
    <property type="protein sequence ID" value="PKK57035.1"/>
    <property type="molecule type" value="Genomic_DNA"/>
</dbReference>
<evidence type="ECO:0000313" key="3">
    <source>
        <dbReference type="Proteomes" id="UP000233469"/>
    </source>
</evidence>
<reference evidence="2 3" key="2">
    <citation type="submission" date="2017-10" db="EMBL/GenBank/DDBJ databases">
        <title>Extensive intraspecific genome diversity in a model arbuscular mycorrhizal fungus.</title>
        <authorList>
            <person name="Chen E.C.H."/>
            <person name="Morin E."/>
            <person name="Baudet D."/>
            <person name="Noel J."/>
            <person name="Ndikumana S."/>
            <person name="Charron P."/>
            <person name="St-Onge C."/>
            <person name="Giorgi J."/>
            <person name="Grigoriev I.V."/>
            <person name="Roux C."/>
            <person name="Martin F.M."/>
            <person name="Corradi N."/>
        </authorList>
    </citation>
    <scope>NUCLEOTIDE SEQUENCE [LARGE SCALE GENOMIC DNA]</scope>
    <source>
        <strain evidence="2 3">C2</strain>
    </source>
</reference>
<name>A0A2N1M5X1_9GLOM</name>
<accession>A0A2N1M5X1</accession>
<evidence type="ECO:0000313" key="2">
    <source>
        <dbReference type="EMBL" id="PKK57035.1"/>
    </source>
</evidence>
<evidence type="ECO:0000256" key="1">
    <source>
        <dbReference type="SAM" id="Phobius"/>
    </source>
</evidence>
<comment type="caution">
    <text evidence="2">The sequence shown here is derived from an EMBL/GenBank/DDBJ whole genome shotgun (WGS) entry which is preliminary data.</text>
</comment>
<dbReference type="AlphaFoldDB" id="A0A2N1M5X1"/>
<reference evidence="2 3" key="1">
    <citation type="submission" date="2016-04" db="EMBL/GenBank/DDBJ databases">
        <title>Genome analyses suggest a sexual origin of heterokaryosis in a supposedly ancient asexual fungus.</title>
        <authorList>
            <person name="Ropars J."/>
            <person name="Sedzielewska K."/>
            <person name="Noel J."/>
            <person name="Charron P."/>
            <person name="Farinelli L."/>
            <person name="Marton T."/>
            <person name="Kruger M."/>
            <person name="Pelin A."/>
            <person name="Brachmann A."/>
            <person name="Corradi N."/>
        </authorList>
    </citation>
    <scope>NUCLEOTIDE SEQUENCE [LARGE SCALE GENOMIC DNA]</scope>
    <source>
        <strain evidence="2 3">C2</strain>
    </source>
</reference>
<proteinExistence type="predicted"/>
<dbReference type="Proteomes" id="UP000233469">
    <property type="component" value="Unassembled WGS sequence"/>
</dbReference>
<gene>
    <name evidence="2" type="ORF">RhiirC2_406453</name>
</gene>
<keyword evidence="1" id="KW-0812">Transmembrane</keyword>
<keyword evidence="1" id="KW-1133">Transmembrane helix</keyword>
<sequence>MSYKIPYVLIYICDILIFVCCLEKWLILKLLFTDILCKMKLVFFYNKATLIFFLCCLSNRSRVKLLVHWLGDYEIICVKKKSLYFF</sequence>
<feature type="transmembrane region" description="Helical" evidence="1">
    <location>
        <begin position="7"/>
        <end position="27"/>
    </location>
</feature>
<feature type="transmembrane region" description="Helical" evidence="1">
    <location>
        <begin position="39"/>
        <end position="57"/>
    </location>
</feature>
<organism evidence="2 3">
    <name type="scientific">Rhizophagus irregularis</name>
    <dbReference type="NCBI Taxonomy" id="588596"/>
    <lineage>
        <taxon>Eukaryota</taxon>
        <taxon>Fungi</taxon>
        <taxon>Fungi incertae sedis</taxon>
        <taxon>Mucoromycota</taxon>
        <taxon>Glomeromycotina</taxon>
        <taxon>Glomeromycetes</taxon>
        <taxon>Glomerales</taxon>
        <taxon>Glomeraceae</taxon>
        <taxon>Rhizophagus</taxon>
    </lineage>
</organism>